<sequence>MQKLPENTALLMIDVQKGFDDPSWGERNNPDAEMNIESILNTFREPGHPVIHIQHLSKNPDSDSSGSEFKDHAKPKHGEPIFQKCVNSAFIGTDLEYYLKENAISYDSHCRPDNRPLCINNSQNGKKSWL</sequence>
<dbReference type="Pfam" id="PF00857">
    <property type="entry name" value="Isochorismatase"/>
    <property type="match status" value="1"/>
</dbReference>
<evidence type="ECO:0000256" key="3">
    <source>
        <dbReference type="SAM" id="MobiDB-lite"/>
    </source>
</evidence>
<dbReference type="InterPro" id="IPR050272">
    <property type="entry name" value="Isochorismatase-like_hydrls"/>
</dbReference>
<evidence type="ECO:0000313" key="6">
    <source>
        <dbReference type="Proteomes" id="UP000808914"/>
    </source>
</evidence>
<proteinExistence type="inferred from homology"/>
<name>A0ABS2Q2Q9_9BACL</name>
<dbReference type="Gene3D" id="3.40.50.850">
    <property type="entry name" value="Isochorismatase-like"/>
    <property type="match status" value="1"/>
</dbReference>
<dbReference type="Proteomes" id="UP000808914">
    <property type="component" value="Unassembled WGS sequence"/>
</dbReference>
<dbReference type="PANTHER" id="PTHR43540:SF1">
    <property type="entry name" value="ISOCHORISMATASE HYDROLASE"/>
    <property type="match status" value="1"/>
</dbReference>
<evidence type="ECO:0000256" key="2">
    <source>
        <dbReference type="ARBA" id="ARBA00022801"/>
    </source>
</evidence>
<feature type="domain" description="Isochorismatase-like" evidence="4">
    <location>
        <begin position="8"/>
        <end position="104"/>
    </location>
</feature>
<evidence type="ECO:0000313" key="5">
    <source>
        <dbReference type="EMBL" id="MBM7646210.1"/>
    </source>
</evidence>
<reference evidence="5 6" key="1">
    <citation type="submission" date="2021-01" db="EMBL/GenBank/DDBJ databases">
        <title>Genomic Encyclopedia of Type Strains, Phase IV (KMG-IV): sequencing the most valuable type-strain genomes for metagenomic binning, comparative biology and taxonomic classification.</title>
        <authorList>
            <person name="Goeker M."/>
        </authorList>
    </citation>
    <scope>NUCLEOTIDE SEQUENCE [LARGE SCALE GENOMIC DNA]</scope>
    <source>
        <strain evidence="5 6">DSM 28236</strain>
    </source>
</reference>
<protein>
    <submittedName>
        <fullName evidence="5">Nicotinamidase-related amidase</fullName>
    </submittedName>
</protein>
<feature type="compositionally biased region" description="Polar residues" evidence="3">
    <location>
        <begin position="57"/>
        <end position="67"/>
    </location>
</feature>
<comment type="similarity">
    <text evidence="1">Belongs to the isochorismatase family.</text>
</comment>
<accession>A0ABS2Q2Q9</accession>
<feature type="compositionally biased region" description="Basic and acidic residues" evidence="3">
    <location>
        <begin position="68"/>
        <end position="77"/>
    </location>
</feature>
<dbReference type="PANTHER" id="PTHR43540">
    <property type="entry name" value="PEROXYUREIDOACRYLATE/UREIDOACRYLATE AMIDOHYDROLASE-RELATED"/>
    <property type="match status" value="1"/>
</dbReference>
<evidence type="ECO:0000256" key="1">
    <source>
        <dbReference type="ARBA" id="ARBA00006336"/>
    </source>
</evidence>
<organism evidence="5 6">
    <name type="scientific">Scopulibacillus daqui</name>
    <dbReference type="NCBI Taxonomy" id="1469162"/>
    <lineage>
        <taxon>Bacteria</taxon>
        <taxon>Bacillati</taxon>
        <taxon>Bacillota</taxon>
        <taxon>Bacilli</taxon>
        <taxon>Bacillales</taxon>
        <taxon>Sporolactobacillaceae</taxon>
        <taxon>Scopulibacillus</taxon>
    </lineage>
</organism>
<evidence type="ECO:0000259" key="4">
    <source>
        <dbReference type="Pfam" id="PF00857"/>
    </source>
</evidence>
<dbReference type="InterPro" id="IPR000868">
    <property type="entry name" value="Isochorismatase-like_dom"/>
</dbReference>
<dbReference type="InterPro" id="IPR036380">
    <property type="entry name" value="Isochorismatase-like_sf"/>
</dbReference>
<keyword evidence="2" id="KW-0378">Hydrolase</keyword>
<comment type="caution">
    <text evidence="5">The sequence shown here is derived from an EMBL/GenBank/DDBJ whole genome shotgun (WGS) entry which is preliminary data.</text>
</comment>
<feature type="region of interest" description="Disordered" evidence="3">
    <location>
        <begin position="57"/>
        <end position="77"/>
    </location>
</feature>
<gene>
    <name evidence="5" type="ORF">JOD45_002436</name>
</gene>
<keyword evidence="6" id="KW-1185">Reference proteome</keyword>
<dbReference type="EMBL" id="JAFBER010000017">
    <property type="protein sequence ID" value="MBM7646210.1"/>
    <property type="molecule type" value="Genomic_DNA"/>
</dbReference>
<dbReference type="SUPFAM" id="SSF52499">
    <property type="entry name" value="Isochorismatase-like hydrolases"/>
    <property type="match status" value="1"/>
</dbReference>